<dbReference type="GO" id="GO:0004518">
    <property type="term" value="F:nuclease activity"/>
    <property type="evidence" value="ECO:0007669"/>
    <property type="project" value="UniProtKB-KW"/>
</dbReference>
<evidence type="ECO:0000256" key="3">
    <source>
        <dbReference type="SAM" id="MobiDB-lite"/>
    </source>
</evidence>
<sequence>MTDICRHSAKRLKQEEFAHRHDEALNKTRQEAGEPNRNSSKKQQRITNSKTFAVQPTSRFSKVFPYFRQPKEVGYFSQDTKRIFKDDSSRLRCFSPPPNCDDVSFDLSAGYDIFMGRDESVKAYINDLLRWILLHKNAFSLHGETSSTSVDSLSTDFISWRGLYTTLLCTPYESKDGWKIAVIKYKDTFYMCEYDTDEKIKQREHESDRQKEMSYWGVKFEQCVTAVFGGEVDCYEIVNGKKVYLELKTSREIDYPRQLSNFKRVAYVFMWYPGEVIKCVRYPPGSEYSFLPDWFIEGM</sequence>
<organism evidence="5 6">
    <name type="scientific">Paralvinella palmiformis</name>
    <dbReference type="NCBI Taxonomy" id="53620"/>
    <lineage>
        <taxon>Eukaryota</taxon>
        <taxon>Metazoa</taxon>
        <taxon>Spiralia</taxon>
        <taxon>Lophotrochozoa</taxon>
        <taxon>Annelida</taxon>
        <taxon>Polychaeta</taxon>
        <taxon>Sedentaria</taxon>
        <taxon>Canalipalpata</taxon>
        <taxon>Terebellida</taxon>
        <taxon>Terebelliformia</taxon>
        <taxon>Alvinellidae</taxon>
        <taxon>Paralvinella</taxon>
    </lineage>
</organism>
<evidence type="ECO:0000313" key="6">
    <source>
        <dbReference type="Proteomes" id="UP001208570"/>
    </source>
</evidence>
<evidence type="ECO:0000256" key="1">
    <source>
        <dbReference type="ARBA" id="ARBA00006562"/>
    </source>
</evidence>
<dbReference type="InterPro" id="IPR039039">
    <property type="entry name" value="RAI1-like_fam"/>
</dbReference>
<feature type="region of interest" description="Disordered" evidence="3">
    <location>
        <begin position="16"/>
        <end position="49"/>
    </location>
</feature>
<dbReference type="GO" id="GO:0005634">
    <property type="term" value="C:nucleus"/>
    <property type="evidence" value="ECO:0007669"/>
    <property type="project" value="UniProtKB-SubCell"/>
</dbReference>
<keyword evidence="2" id="KW-0378">Hydrolase</keyword>
<dbReference type="GO" id="GO:0110155">
    <property type="term" value="P:NAD-cap decapping"/>
    <property type="evidence" value="ECO:0007669"/>
    <property type="project" value="TreeGrafter"/>
</dbReference>
<comment type="cofactor">
    <cofactor evidence="2">
        <name>a divalent metal cation</name>
        <dbReference type="ChEBI" id="CHEBI:60240"/>
    </cofactor>
</comment>
<comment type="caution">
    <text evidence="5">The sequence shown here is derived from an EMBL/GenBank/DDBJ whole genome shotgun (WGS) entry which is preliminary data.</text>
</comment>
<dbReference type="EC" id="3.6.1.-" evidence="2"/>
<evidence type="ECO:0000313" key="5">
    <source>
        <dbReference type="EMBL" id="KAK2160531.1"/>
    </source>
</evidence>
<feature type="domain" description="RAI1-like" evidence="4">
    <location>
        <begin position="227"/>
        <end position="271"/>
    </location>
</feature>
<feature type="compositionally biased region" description="Basic and acidic residues" evidence="3">
    <location>
        <begin position="16"/>
        <end position="34"/>
    </location>
</feature>
<dbReference type="GO" id="GO:0003723">
    <property type="term" value="F:RNA binding"/>
    <property type="evidence" value="ECO:0007669"/>
    <property type="project" value="UniProtKB-KW"/>
</dbReference>
<name>A0AAD9JWH8_9ANNE</name>
<dbReference type="Pfam" id="PF08652">
    <property type="entry name" value="RAI1"/>
    <property type="match status" value="2"/>
</dbReference>
<dbReference type="GO" id="GO:0000956">
    <property type="term" value="P:nuclear-transcribed mRNA catabolic process"/>
    <property type="evidence" value="ECO:0007669"/>
    <property type="project" value="TreeGrafter"/>
</dbReference>
<feature type="domain" description="RAI1-like" evidence="4">
    <location>
        <begin position="68"/>
        <end position="225"/>
    </location>
</feature>
<dbReference type="InterPro" id="IPR013961">
    <property type="entry name" value="RAI1"/>
</dbReference>
<keyword evidence="2" id="KW-0540">Nuclease</keyword>
<protein>
    <recommendedName>
        <fullName evidence="2">Decapping nuclease</fullName>
        <ecNumber evidence="2">3.6.1.-</ecNumber>
    </recommendedName>
</protein>
<keyword evidence="2" id="KW-0479">Metal-binding</keyword>
<dbReference type="Proteomes" id="UP001208570">
    <property type="component" value="Unassembled WGS sequence"/>
</dbReference>
<keyword evidence="6" id="KW-1185">Reference proteome</keyword>
<dbReference type="GO" id="GO:0000166">
    <property type="term" value="F:nucleotide binding"/>
    <property type="evidence" value="ECO:0007669"/>
    <property type="project" value="UniProtKB-KW"/>
</dbReference>
<evidence type="ECO:0000259" key="4">
    <source>
        <dbReference type="Pfam" id="PF08652"/>
    </source>
</evidence>
<reference evidence="5" key="1">
    <citation type="journal article" date="2023" name="Mol. Biol. Evol.">
        <title>Third-Generation Sequencing Reveals the Adaptive Role of the Epigenome in Three Deep-Sea Polychaetes.</title>
        <authorList>
            <person name="Perez M."/>
            <person name="Aroh O."/>
            <person name="Sun Y."/>
            <person name="Lan Y."/>
            <person name="Juniper S.K."/>
            <person name="Young C.R."/>
            <person name="Angers B."/>
            <person name="Qian P.Y."/>
        </authorList>
    </citation>
    <scope>NUCLEOTIDE SEQUENCE</scope>
    <source>
        <strain evidence="5">P08H-3</strain>
    </source>
</reference>
<dbReference type="EMBL" id="JAODUP010000131">
    <property type="protein sequence ID" value="KAK2160531.1"/>
    <property type="molecule type" value="Genomic_DNA"/>
</dbReference>
<accession>A0AAD9JWH8</accession>
<keyword evidence="2" id="KW-0539">Nucleus</keyword>
<proteinExistence type="inferred from homology"/>
<keyword evidence="2" id="KW-0694">RNA-binding</keyword>
<dbReference type="GO" id="GO:0046872">
    <property type="term" value="F:metal ion binding"/>
    <property type="evidence" value="ECO:0007669"/>
    <property type="project" value="UniProtKB-KW"/>
</dbReference>
<comment type="function">
    <text evidence="2">Decapping enzyme for NAD-capped RNAs: specifically hydrolyzes the nicotinamide adenine dinucleotide (NAD) cap from a subset of RNAs by removing the entire NAD moiety from the 5'-end of an NAD-capped RNA.</text>
</comment>
<gene>
    <name evidence="5" type="ORF">LSH36_131g03000</name>
</gene>
<comment type="subcellular location">
    <subcellularLocation>
        <location evidence="2">Nucleus</location>
    </subcellularLocation>
</comment>
<keyword evidence="2" id="KW-0547">Nucleotide-binding</keyword>
<dbReference type="AlphaFoldDB" id="A0AAD9JWH8"/>
<comment type="similarity">
    <text evidence="1 2">Belongs to the DXO/Dom3Z family.</text>
</comment>
<dbReference type="PANTHER" id="PTHR12395">
    <property type="entry name" value="DOM-3 RELATED"/>
    <property type="match status" value="1"/>
</dbReference>
<evidence type="ECO:0000256" key="2">
    <source>
        <dbReference type="RuleBase" id="RU367113"/>
    </source>
</evidence>
<dbReference type="GO" id="GO:0005829">
    <property type="term" value="C:cytosol"/>
    <property type="evidence" value="ECO:0007669"/>
    <property type="project" value="TreeGrafter"/>
</dbReference>
<dbReference type="PANTHER" id="PTHR12395:SF9">
    <property type="entry name" value="DECAPPING AND EXORIBONUCLEASE PROTEIN"/>
    <property type="match status" value="1"/>
</dbReference>
<dbReference type="GO" id="GO:0034353">
    <property type="term" value="F:mRNA 5'-diphosphatase activity"/>
    <property type="evidence" value="ECO:0007669"/>
    <property type="project" value="TreeGrafter"/>
</dbReference>